<reference evidence="2" key="1">
    <citation type="submission" date="2021-02" db="EMBL/GenBank/DDBJ databases">
        <authorList>
            <person name="Nowell W R."/>
        </authorList>
    </citation>
    <scope>NUCLEOTIDE SEQUENCE</scope>
</reference>
<dbReference type="InterPro" id="IPR003599">
    <property type="entry name" value="Ig_sub"/>
</dbReference>
<evidence type="ECO:0000313" key="2">
    <source>
        <dbReference type="EMBL" id="CAF5216216.1"/>
    </source>
</evidence>
<comment type="caution">
    <text evidence="2">The sequence shown here is derived from an EMBL/GenBank/DDBJ whole genome shotgun (WGS) entry which is preliminary data.</text>
</comment>
<feature type="domain" description="Immunoglobulin" evidence="1">
    <location>
        <begin position="6"/>
        <end position="105"/>
    </location>
</feature>
<name>A0A8S3JC16_9BILA</name>
<dbReference type="Gene3D" id="2.60.40.10">
    <property type="entry name" value="Immunoglobulins"/>
    <property type="match status" value="1"/>
</dbReference>
<sequence length="122" mass="14728">YAFLRLENLTVIHNDHVQFRCTFPRNFSPNNSIIQWKKIRVNDDALMISINGKIPNIYEKMYRTDLTNQFSTLELFHVKREDSTTYICQTFETQTILCQYNLVVLSKWKQINRKMMRNYILV</sequence>
<dbReference type="InterPro" id="IPR013783">
    <property type="entry name" value="Ig-like_fold"/>
</dbReference>
<dbReference type="EMBL" id="CAJOBI010343879">
    <property type="protein sequence ID" value="CAF5216216.1"/>
    <property type="molecule type" value="Genomic_DNA"/>
</dbReference>
<protein>
    <recommendedName>
        <fullName evidence="1">Immunoglobulin domain-containing protein</fullName>
    </recommendedName>
</protein>
<dbReference type="AlphaFoldDB" id="A0A8S3JC16"/>
<dbReference type="CDD" id="cd00096">
    <property type="entry name" value="Ig"/>
    <property type="match status" value="1"/>
</dbReference>
<feature type="non-terminal residue" evidence="2">
    <location>
        <position position="1"/>
    </location>
</feature>
<dbReference type="SMART" id="SM00409">
    <property type="entry name" value="IG"/>
    <property type="match status" value="1"/>
</dbReference>
<accession>A0A8S3JC16</accession>
<evidence type="ECO:0000313" key="3">
    <source>
        <dbReference type="Proteomes" id="UP000676336"/>
    </source>
</evidence>
<dbReference type="InterPro" id="IPR036179">
    <property type="entry name" value="Ig-like_dom_sf"/>
</dbReference>
<organism evidence="2 3">
    <name type="scientific">Rotaria magnacalcarata</name>
    <dbReference type="NCBI Taxonomy" id="392030"/>
    <lineage>
        <taxon>Eukaryota</taxon>
        <taxon>Metazoa</taxon>
        <taxon>Spiralia</taxon>
        <taxon>Gnathifera</taxon>
        <taxon>Rotifera</taxon>
        <taxon>Eurotatoria</taxon>
        <taxon>Bdelloidea</taxon>
        <taxon>Philodinida</taxon>
        <taxon>Philodinidae</taxon>
        <taxon>Rotaria</taxon>
    </lineage>
</organism>
<dbReference type="Proteomes" id="UP000676336">
    <property type="component" value="Unassembled WGS sequence"/>
</dbReference>
<gene>
    <name evidence="2" type="ORF">SMN809_LOCUS79932</name>
</gene>
<dbReference type="SUPFAM" id="SSF48726">
    <property type="entry name" value="Immunoglobulin"/>
    <property type="match status" value="1"/>
</dbReference>
<evidence type="ECO:0000259" key="1">
    <source>
        <dbReference type="SMART" id="SM00409"/>
    </source>
</evidence>
<proteinExistence type="predicted"/>